<dbReference type="InterPro" id="IPR027397">
    <property type="entry name" value="Catenin-bd_sf"/>
</dbReference>
<dbReference type="Ensembl" id="ENSLOCT00000004334.1">
    <property type="protein sequence ID" value="ENSLOCP00000004326.1"/>
    <property type="gene ID" value="ENSLOCG00000003646.1"/>
</dbReference>
<evidence type="ECO:0000256" key="5">
    <source>
        <dbReference type="ARBA" id="ARBA00022692"/>
    </source>
</evidence>
<dbReference type="GO" id="GO:0016339">
    <property type="term" value="P:calcium-dependent cell-cell adhesion via plasma membrane cell adhesion molecules"/>
    <property type="evidence" value="ECO:0000318"/>
    <property type="project" value="GO_Central"/>
</dbReference>
<sequence>MKPVIILLLLAVLDVTDSQSIRSRQKRAWIIDSLTIEEENPGPFPYSLGTIELESEYRMLFTLHGSGVDEDPKGILQINPSTGEIRVLGKVDYEKYHKLKLQFEAKNASTGILDTRLGVEINILDINDHPPTFQNTLYETTVKESTYQGNSLIIVSATDLDKPDTTNSTFSYRIASVSPMTKDVEFTINEKGTVSFKGCLDYEQTEKYTIIVEAKDHGEKVKLSSSTTVLLTVQDVNDNLPIFLSPKLTVKVKERYEGVTALRIKVNDKDKKSTSAWNAKYIIEDDKDGNFQITTDPETNDGILTVVKPLDFEKCNGRNLSVTVMNEEDYSSCTVKKQNPTGRWNVEMKHYDASKRHLLVLMKQTVEVILEDVNDPPEFTPTIKNIYIAENTETGHELETMTAVDLDDKFAGEFVYEIGNDPAGWVTVDPKNGVIKTIKKVDRESSHVVNNTYTVLIHAVDKGIPPMTGTGTLIIHIRDENDNVPFLRKTNIDMCSGAGATNITPYDLDEDPFSGPFRFQLVNEKDLEGKWRLDPTYGHSVDLIKESDVFSGVYEVSLKIFDKQEQYSIQNLTVTVCDCVSSGPANCRFRKSPATQMGGSAIGIIFASLFLLLGLLLLGFLTCGVKKSFMILDDDSTNTFIKSNIETPGTDCTVPNTAQKFQMTEADATNNQHVKNYYGQAHKNIFVQNVNIHRSQSNSQFSKIGQQVHHYSQMGSEWSQQTVLTKSINIERMKMKAKINKKVLLIQGNGNELHDYPPHIYADEGEPMSDPELDAISIDEQEFVSDQLNDLGPRFINLATICMSSLKTLRQNN</sequence>
<keyword evidence="4" id="KW-0963">Cytoplasm</keyword>
<dbReference type="PROSITE" id="PS50268">
    <property type="entry name" value="CADHERIN_2"/>
    <property type="match status" value="5"/>
</dbReference>
<dbReference type="GO" id="GO:0045296">
    <property type="term" value="F:cadherin binding"/>
    <property type="evidence" value="ECO:0000318"/>
    <property type="project" value="GO_Central"/>
</dbReference>
<dbReference type="OrthoDB" id="9045962at2759"/>
<evidence type="ECO:0000256" key="16">
    <source>
        <dbReference type="ARBA" id="ARBA00069031"/>
    </source>
</evidence>
<accession>W5M7G8</accession>
<keyword evidence="13" id="KW-0325">Glycoprotein</keyword>
<dbReference type="HOGENOM" id="CLU_005284_5_0_1"/>
<keyword evidence="22" id="KW-1185">Reference proteome</keyword>
<dbReference type="InParanoid" id="W5M7G8"/>
<organism evidence="21 22">
    <name type="scientific">Lepisosteus oculatus</name>
    <name type="common">Spotted gar</name>
    <dbReference type="NCBI Taxonomy" id="7918"/>
    <lineage>
        <taxon>Eukaryota</taxon>
        <taxon>Metazoa</taxon>
        <taxon>Chordata</taxon>
        <taxon>Craniata</taxon>
        <taxon>Vertebrata</taxon>
        <taxon>Euteleostomi</taxon>
        <taxon>Actinopterygii</taxon>
        <taxon>Neopterygii</taxon>
        <taxon>Holostei</taxon>
        <taxon>Semionotiformes</taxon>
        <taxon>Lepisosteidae</taxon>
        <taxon>Lepisosteus</taxon>
    </lineage>
</organism>
<feature type="signal peptide" evidence="19">
    <location>
        <begin position="1"/>
        <end position="18"/>
    </location>
</feature>
<dbReference type="OMA" id="ICKPPHI"/>
<keyword evidence="11 18" id="KW-1133">Transmembrane helix</keyword>
<name>W5M7G8_LEPOC</name>
<evidence type="ECO:0000256" key="9">
    <source>
        <dbReference type="ARBA" id="ARBA00022837"/>
    </source>
</evidence>
<dbReference type="eggNOG" id="KOG3594">
    <property type="taxonomic scope" value="Eukaryota"/>
</dbReference>
<keyword evidence="7 19" id="KW-0732">Signal</keyword>
<feature type="domain" description="Cadherin" evidence="20">
    <location>
        <begin position="503"/>
        <end position="586"/>
    </location>
</feature>
<feature type="domain" description="Cadherin" evidence="20">
    <location>
        <begin position="134"/>
        <end position="243"/>
    </location>
</feature>
<keyword evidence="10" id="KW-0130">Cell adhesion</keyword>
<evidence type="ECO:0000256" key="2">
    <source>
        <dbReference type="ARBA" id="ARBA00004496"/>
    </source>
</evidence>
<evidence type="ECO:0000313" key="22">
    <source>
        <dbReference type="Proteomes" id="UP000018468"/>
    </source>
</evidence>
<dbReference type="InterPro" id="IPR015919">
    <property type="entry name" value="Cadherin-like_sf"/>
</dbReference>
<dbReference type="CDD" id="cd11304">
    <property type="entry name" value="Cadherin_repeat"/>
    <property type="match status" value="4"/>
</dbReference>
<dbReference type="GO" id="GO:0007043">
    <property type="term" value="P:cell-cell junction assembly"/>
    <property type="evidence" value="ECO:0000318"/>
    <property type="project" value="GO_Central"/>
</dbReference>
<dbReference type="EMBL" id="AHAT01025278">
    <property type="status" value="NOT_ANNOTATED_CDS"/>
    <property type="molecule type" value="Genomic_DNA"/>
</dbReference>
<evidence type="ECO:0000256" key="11">
    <source>
        <dbReference type="ARBA" id="ARBA00022989"/>
    </source>
</evidence>
<evidence type="ECO:0000313" key="21">
    <source>
        <dbReference type="Ensembl" id="ENSLOCP00000004326.1"/>
    </source>
</evidence>
<dbReference type="Pfam" id="PF00028">
    <property type="entry name" value="Cadherin"/>
    <property type="match status" value="3"/>
</dbReference>
<feature type="chain" id="PRO_5004867725" description="Cadherin-like protein 26" evidence="19">
    <location>
        <begin position="19"/>
        <end position="813"/>
    </location>
</feature>
<protein>
    <recommendedName>
        <fullName evidence="16">Cadherin-like protein 26</fullName>
    </recommendedName>
</protein>
<reference evidence="21" key="2">
    <citation type="submission" date="2025-08" db="UniProtKB">
        <authorList>
            <consortium name="Ensembl"/>
        </authorList>
    </citation>
    <scope>IDENTIFICATION</scope>
</reference>
<dbReference type="STRING" id="7918.ENSLOCP00000004326"/>
<dbReference type="GO" id="GO:0055113">
    <property type="term" value="P:epiboly involved in gastrulation with mouth forming second"/>
    <property type="evidence" value="ECO:0007669"/>
    <property type="project" value="UniProtKB-ARBA"/>
</dbReference>
<evidence type="ECO:0000256" key="15">
    <source>
        <dbReference type="ARBA" id="ARBA00062925"/>
    </source>
</evidence>
<dbReference type="GO" id="GO:0060027">
    <property type="term" value="P:convergent extension involved in gastrulation"/>
    <property type="evidence" value="ECO:0007669"/>
    <property type="project" value="UniProtKB-ARBA"/>
</dbReference>
<evidence type="ECO:0000256" key="17">
    <source>
        <dbReference type="PROSITE-ProRule" id="PRU00043"/>
    </source>
</evidence>
<dbReference type="GO" id="GO:0016342">
    <property type="term" value="C:catenin complex"/>
    <property type="evidence" value="ECO:0000318"/>
    <property type="project" value="GO_Central"/>
</dbReference>
<evidence type="ECO:0000256" key="6">
    <source>
        <dbReference type="ARBA" id="ARBA00022723"/>
    </source>
</evidence>
<dbReference type="Gene3D" id="2.60.40.60">
    <property type="entry name" value="Cadherins"/>
    <property type="match status" value="5"/>
</dbReference>
<dbReference type="SUPFAM" id="SSF49313">
    <property type="entry name" value="Cadherin-like"/>
    <property type="match status" value="5"/>
</dbReference>
<evidence type="ECO:0000256" key="7">
    <source>
        <dbReference type="ARBA" id="ARBA00022729"/>
    </source>
</evidence>
<dbReference type="GO" id="GO:0005737">
    <property type="term" value="C:cytoplasm"/>
    <property type="evidence" value="ECO:0007669"/>
    <property type="project" value="UniProtKB-SubCell"/>
</dbReference>
<dbReference type="FunFam" id="2.60.40.60:FF:000095">
    <property type="entry name" value="Cadherin 13"/>
    <property type="match status" value="1"/>
</dbReference>
<dbReference type="InterPro" id="IPR039808">
    <property type="entry name" value="Cadherin"/>
</dbReference>
<keyword evidence="12 18" id="KW-0472">Membrane</keyword>
<evidence type="ECO:0000256" key="10">
    <source>
        <dbReference type="ARBA" id="ARBA00022889"/>
    </source>
</evidence>
<dbReference type="FunFam" id="2.60.40.60:FF:000031">
    <property type="entry name" value="Cadherin 3"/>
    <property type="match status" value="1"/>
</dbReference>
<dbReference type="Proteomes" id="UP000018468">
    <property type="component" value="Linkage group LG18"/>
</dbReference>
<dbReference type="GO" id="GO:0044331">
    <property type="term" value="P:cell-cell adhesion mediated by cadherin"/>
    <property type="evidence" value="ECO:0000318"/>
    <property type="project" value="GO_Central"/>
</dbReference>
<comment type="subcellular location">
    <subcellularLocation>
        <location evidence="1">Cell membrane</location>
        <topology evidence="1">Single-pass type I membrane protein</topology>
    </subcellularLocation>
    <subcellularLocation>
        <location evidence="2">Cytoplasm</location>
    </subcellularLocation>
</comment>
<evidence type="ECO:0000256" key="13">
    <source>
        <dbReference type="ARBA" id="ARBA00023180"/>
    </source>
</evidence>
<dbReference type="PANTHER" id="PTHR24027">
    <property type="entry name" value="CADHERIN-23"/>
    <property type="match status" value="1"/>
</dbReference>
<evidence type="ECO:0000256" key="3">
    <source>
        <dbReference type="ARBA" id="ARBA00022475"/>
    </source>
</evidence>
<evidence type="ECO:0000256" key="1">
    <source>
        <dbReference type="ARBA" id="ARBA00004251"/>
    </source>
</evidence>
<reference evidence="21" key="3">
    <citation type="submission" date="2025-09" db="UniProtKB">
        <authorList>
            <consortium name="Ensembl"/>
        </authorList>
    </citation>
    <scope>IDENTIFICATION</scope>
</reference>
<dbReference type="SMART" id="SM00112">
    <property type="entry name" value="CA"/>
    <property type="match status" value="5"/>
</dbReference>
<feature type="domain" description="Cadherin" evidence="20">
    <location>
        <begin position="244"/>
        <end position="379"/>
    </location>
</feature>
<dbReference type="FunFam" id="2.60.40.60:FF:000011">
    <property type="entry name" value="Cadherin 1"/>
    <property type="match status" value="1"/>
</dbReference>
<dbReference type="GO" id="GO:0005912">
    <property type="term" value="C:adherens junction"/>
    <property type="evidence" value="ECO:0000318"/>
    <property type="project" value="GO_Central"/>
</dbReference>
<dbReference type="Gene3D" id="4.10.900.10">
    <property type="entry name" value="TCF3-CBD (Catenin binding domain)"/>
    <property type="match status" value="1"/>
</dbReference>
<dbReference type="FunFam" id="2.60.40.60:FF:000019">
    <property type="entry name" value="Cadherin 2"/>
    <property type="match status" value="1"/>
</dbReference>
<keyword evidence="3" id="KW-1003">Cell membrane</keyword>
<evidence type="ECO:0000256" key="12">
    <source>
        <dbReference type="ARBA" id="ARBA00023136"/>
    </source>
</evidence>
<feature type="transmembrane region" description="Helical" evidence="18">
    <location>
        <begin position="597"/>
        <end position="621"/>
    </location>
</feature>
<dbReference type="AlphaFoldDB" id="W5M7G8"/>
<dbReference type="GO" id="GO:0000902">
    <property type="term" value="P:cell morphogenesis"/>
    <property type="evidence" value="ECO:0000318"/>
    <property type="project" value="GO_Central"/>
</dbReference>
<keyword evidence="5 18" id="KW-0812">Transmembrane</keyword>
<evidence type="ECO:0000256" key="18">
    <source>
        <dbReference type="SAM" id="Phobius"/>
    </source>
</evidence>
<comment type="function">
    <text evidence="14">Cadherins are calcium-dependent cell adhesion proteins. They preferentially interact with themselves in a homophilic manner in connecting cells; cadherins may thus contribute to the sorting of heterogeneous cell types. Ligand for integrins alpha-E/beta-7, ITGAE:ITGAB7, alpha-4/beta-7, ITGA4:ITGAB7 and alpha-4/beta-1, ITGA4:ITGAB1 through which modulates CD4(+) T cells activation.</text>
</comment>
<evidence type="ECO:0000256" key="19">
    <source>
        <dbReference type="SAM" id="SignalP"/>
    </source>
</evidence>
<reference evidence="22" key="1">
    <citation type="submission" date="2011-12" db="EMBL/GenBank/DDBJ databases">
        <title>The Draft Genome of Lepisosteus oculatus.</title>
        <authorList>
            <consortium name="The Broad Institute Genome Assembly &amp; Analysis Group"/>
            <consortium name="Computational R&amp;D Group"/>
            <consortium name="and Sequencing Platform"/>
            <person name="Di Palma F."/>
            <person name="Alfoldi J."/>
            <person name="Johnson J."/>
            <person name="Berlin A."/>
            <person name="Gnerre S."/>
            <person name="Jaffe D."/>
            <person name="MacCallum I."/>
            <person name="Young S."/>
            <person name="Walker B.J."/>
            <person name="Lander E.S."/>
            <person name="Lindblad-Toh K."/>
        </authorList>
    </citation>
    <scope>NUCLEOTIDE SEQUENCE [LARGE SCALE GENOMIC DNA]</scope>
</reference>
<dbReference type="InterPro" id="IPR002126">
    <property type="entry name" value="Cadherin-like_dom"/>
</dbReference>
<dbReference type="GeneTree" id="ENSGT00940000155218"/>
<dbReference type="GeneID" id="107079563"/>
<proteinExistence type="predicted"/>
<keyword evidence="9 17" id="KW-0106">Calcium</keyword>
<keyword evidence="6" id="KW-0479">Metal-binding</keyword>
<dbReference type="GO" id="GO:0034332">
    <property type="term" value="P:adherens junction organization"/>
    <property type="evidence" value="ECO:0000318"/>
    <property type="project" value="GO_Central"/>
</dbReference>
<comment type="subunit">
    <text evidence="15">Homodimer. Component of a cadherin:catenin adhesion complex composed of at least of CDH26, beta-catenin/CTNNB1, alpha-catenin/CTNNA1 and p120 catenin/CTNND1.</text>
</comment>
<dbReference type="PROSITE" id="PS00232">
    <property type="entry name" value="CADHERIN_1"/>
    <property type="match status" value="2"/>
</dbReference>
<dbReference type="GO" id="GO:0008013">
    <property type="term" value="F:beta-catenin binding"/>
    <property type="evidence" value="ECO:0000318"/>
    <property type="project" value="GO_Central"/>
</dbReference>
<evidence type="ECO:0000256" key="14">
    <source>
        <dbReference type="ARBA" id="ARBA00059993"/>
    </source>
</evidence>
<evidence type="ECO:0000259" key="20">
    <source>
        <dbReference type="PROSITE" id="PS50268"/>
    </source>
</evidence>
<dbReference type="PANTHER" id="PTHR24027:SF433">
    <property type="entry name" value="CADHERIN 27-RELATED"/>
    <property type="match status" value="1"/>
</dbReference>
<keyword evidence="8" id="KW-0677">Repeat</keyword>
<dbReference type="FunFam" id="2.60.40.60:FF:000158">
    <property type="entry name" value="Dachsous cadherin-related 1"/>
    <property type="match status" value="1"/>
</dbReference>
<evidence type="ECO:0000256" key="8">
    <source>
        <dbReference type="ARBA" id="ARBA00022737"/>
    </source>
</evidence>
<evidence type="ECO:0000256" key="4">
    <source>
        <dbReference type="ARBA" id="ARBA00022490"/>
    </source>
</evidence>
<dbReference type="GO" id="GO:0007156">
    <property type="term" value="P:homophilic cell adhesion via plasma membrane adhesion molecules"/>
    <property type="evidence" value="ECO:0007669"/>
    <property type="project" value="InterPro"/>
</dbReference>
<dbReference type="PRINTS" id="PR00205">
    <property type="entry name" value="CADHERIN"/>
</dbReference>
<dbReference type="Bgee" id="ENSLOCG00000003646">
    <property type="expression patterns" value="Expressed in zone of skin and 3 other cell types or tissues"/>
</dbReference>
<dbReference type="GO" id="GO:0016477">
    <property type="term" value="P:cell migration"/>
    <property type="evidence" value="ECO:0000318"/>
    <property type="project" value="GO_Central"/>
</dbReference>
<feature type="domain" description="Cadherin" evidence="20">
    <location>
        <begin position="380"/>
        <end position="487"/>
    </location>
</feature>
<feature type="domain" description="Cadherin" evidence="20">
    <location>
        <begin position="61"/>
        <end position="133"/>
    </location>
</feature>
<dbReference type="InterPro" id="IPR020894">
    <property type="entry name" value="Cadherin_CS"/>
</dbReference>
<dbReference type="GO" id="GO:0005509">
    <property type="term" value="F:calcium ion binding"/>
    <property type="evidence" value="ECO:0007669"/>
    <property type="project" value="UniProtKB-UniRule"/>
</dbReference>